<proteinExistence type="predicted"/>
<protein>
    <submittedName>
        <fullName evidence="2">Uncharacterized protein</fullName>
    </submittedName>
</protein>
<feature type="coiled-coil region" evidence="1">
    <location>
        <begin position="4"/>
        <end position="38"/>
    </location>
</feature>
<name>A0A8J8KIJ0_9EURY</name>
<gene>
    <name evidence="2" type="ORF">HT576_15075</name>
</gene>
<organism evidence="2 3">
    <name type="scientific">Haloterrigena gelatinilytica</name>
    <dbReference type="NCBI Taxonomy" id="2741724"/>
    <lineage>
        <taxon>Archaea</taxon>
        <taxon>Methanobacteriati</taxon>
        <taxon>Methanobacteriota</taxon>
        <taxon>Stenosarchaea group</taxon>
        <taxon>Halobacteria</taxon>
        <taxon>Halobacteriales</taxon>
        <taxon>Natrialbaceae</taxon>
        <taxon>Haloterrigena</taxon>
    </lineage>
</organism>
<dbReference type="OrthoDB" id="187457at2157"/>
<evidence type="ECO:0000256" key="1">
    <source>
        <dbReference type="SAM" id="Coils"/>
    </source>
</evidence>
<evidence type="ECO:0000313" key="2">
    <source>
        <dbReference type="EMBL" id="NUB92339.1"/>
    </source>
</evidence>
<reference evidence="2" key="1">
    <citation type="submission" date="2020-06" db="EMBL/GenBank/DDBJ databases">
        <title>Haloterrigena sp. nov., an extremely halophilic archaeon isolated from a saline sediment.</title>
        <authorList>
            <person name="Liu B.-B."/>
        </authorList>
    </citation>
    <scope>NUCLEOTIDE SEQUENCE</scope>
    <source>
        <strain evidence="2">SYSU A121-1</strain>
    </source>
</reference>
<evidence type="ECO:0000313" key="3">
    <source>
        <dbReference type="Proteomes" id="UP000728647"/>
    </source>
</evidence>
<dbReference type="Proteomes" id="UP000728647">
    <property type="component" value="Unassembled WGS sequence"/>
</dbReference>
<accession>A0A8J8KIJ0</accession>
<dbReference type="RefSeq" id="WP_174702464.1">
    <property type="nucleotide sequence ID" value="NZ_JABURA010000001.1"/>
</dbReference>
<dbReference type="AlphaFoldDB" id="A0A8J8KIJ0"/>
<comment type="caution">
    <text evidence="2">The sequence shown here is derived from an EMBL/GenBank/DDBJ whole genome shotgun (WGS) entry which is preliminary data.</text>
</comment>
<keyword evidence="1" id="KW-0175">Coiled coil</keyword>
<sequence length="73" mass="8586">MRGRHLYSRRLRELEERLDDAERNIDRLENTLRGIVRETDGVSVGGPCKCGESLLIVRQRTVYCPHCKYRRAI</sequence>
<dbReference type="EMBL" id="JABURA010000001">
    <property type="protein sequence ID" value="NUB92339.1"/>
    <property type="molecule type" value="Genomic_DNA"/>
</dbReference>